<evidence type="ECO:0000313" key="3">
    <source>
        <dbReference type="EMBL" id="MDH7639098.1"/>
    </source>
</evidence>
<reference evidence="3" key="1">
    <citation type="submission" date="2023-04" db="EMBL/GenBank/DDBJ databases">
        <title>Sphingomonas sp. MAHUQ-71 isolated from rice field.</title>
        <authorList>
            <person name="Huq M.A."/>
        </authorList>
    </citation>
    <scope>NUCLEOTIDE SEQUENCE</scope>
    <source>
        <strain evidence="3">MAHUQ-71</strain>
    </source>
</reference>
<sequence>MNIRTALLATAAANLVIAGAADAAVHKKAHHAAPSANAELLAQVKALKAEVENLRGEVETQKSAQTATAARVDTTESALQTTQTQVQAVQQQVAATPPVTKDQVNSQIASAIDKEHHNDKFYFKGITITPGGFLELSGIYRDRFQGDDIASSFNVPFPGQSHASHASEGRFSARQSRVSFLAQGKPNPHTNLAMYGEFDFQGGAQTSNSNQSNSYVPRIRNLYGTVDWDEGSYGIHVLAGQNWSLLTMQGKGMTPRAEVTPPQIDAQYVPGFAWARQPGIRVVGDFMDHHLWAGLSAENPQTTFAGTGVPAGIVAAISGQGTSTSANQVNPAGAFQQFYNGAGASLSLSHVPDFIGKVAYEDQIAGHALHIEAFAIHRTFSEHLDGTPTNRDAQAWGYGGSINLNVVPKFLDVQFSGIGGRGIGRYGSAGLGDVTSDKEGNLHPLKEFMLLAGATLHATPKLDLYAFAGEEQEQRQLYDGGTAGLGVATADNSGCFVETATTATTDACGGNTRRIRQLTLGAWDKIYNGSFGRAQIGLQWSYTQRQLFDGSGSSAGLPAYAGMPQTHNNMAFVTFRYYPF</sequence>
<feature type="chain" id="PRO_5046076357" evidence="2">
    <location>
        <begin position="24"/>
        <end position="580"/>
    </location>
</feature>
<evidence type="ECO:0000256" key="1">
    <source>
        <dbReference type="SAM" id="Coils"/>
    </source>
</evidence>
<dbReference type="Gene3D" id="1.20.5.340">
    <property type="match status" value="1"/>
</dbReference>
<feature type="coiled-coil region" evidence="1">
    <location>
        <begin position="37"/>
        <end position="92"/>
    </location>
</feature>
<keyword evidence="1" id="KW-0175">Coiled coil</keyword>
<evidence type="ECO:0000256" key="2">
    <source>
        <dbReference type="SAM" id="SignalP"/>
    </source>
</evidence>
<protein>
    <submittedName>
        <fullName evidence="3">Uncharacterized protein</fullName>
    </submittedName>
</protein>
<dbReference type="RefSeq" id="WP_281044364.1">
    <property type="nucleotide sequence ID" value="NZ_JARYGZ010000001.1"/>
</dbReference>
<dbReference type="Proteomes" id="UP001160625">
    <property type="component" value="Unassembled WGS sequence"/>
</dbReference>
<gene>
    <name evidence="3" type="ORF">QGN17_10185</name>
</gene>
<evidence type="ECO:0000313" key="4">
    <source>
        <dbReference type="Proteomes" id="UP001160625"/>
    </source>
</evidence>
<proteinExistence type="predicted"/>
<comment type="caution">
    <text evidence="3">The sequence shown here is derived from an EMBL/GenBank/DDBJ whole genome shotgun (WGS) entry which is preliminary data.</text>
</comment>
<dbReference type="EMBL" id="JARYGZ010000001">
    <property type="protein sequence ID" value="MDH7639098.1"/>
    <property type="molecule type" value="Genomic_DNA"/>
</dbReference>
<accession>A0ABT6N1B8</accession>
<keyword evidence="2" id="KW-0732">Signal</keyword>
<name>A0ABT6N1B8_9SPHN</name>
<feature type="signal peptide" evidence="2">
    <location>
        <begin position="1"/>
        <end position="23"/>
    </location>
</feature>
<organism evidence="3 4">
    <name type="scientific">Sphingomonas oryzagri</name>
    <dbReference type="NCBI Taxonomy" id="3042314"/>
    <lineage>
        <taxon>Bacteria</taxon>
        <taxon>Pseudomonadati</taxon>
        <taxon>Pseudomonadota</taxon>
        <taxon>Alphaproteobacteria</taxon>
        <taxon>Sphingomonadales</taxon>
        <taxon>Sphingomonadaceae</taxon>
        <taxon>Sphingomonas</taxon>
    </lineage>
</organism>
<keyword evidence="4" id="KW-1185">Reference proteome</keyword>